<keyword evidence="4" id="KW-1185">Reference proteome</keyword>
<gene>
    <name evidence="2" type="ORF">GN244_ATG14724</name>
    <name evidence="3" type="ORF">GN958_ATG17104</name>
</gene>
<comment type="caution">
    <text evidence="2">The sequence shown here is derived from an EMBL/GenBank/DDBJ whole genome shotgun (WGS) entry which is preliminary data.</text>
</comment>
<dbReference type="Proteomes" id="UP000704712">
    <property type="component" value="Unassembled WGS sequence"/>
</dbReference>
<evidence type="ECO:0000313" key="3">
    <source>
        <dbReference type="EMBL" id="KAF4133767.1"/>
    </source>
</evidence>
<organism evidence="2 4">
    <name type="scientific">Phytophthora infestans</name>
    <name type="common">Potato late blight agent</name>
    <name type="synonym">Botrytis infestans</name>
    <dbReference type="NCBI Taxonomy" id="4787"/>
    <lineage>
        <taxon>Eukaryota</taxon>
        <taxon>Sar</taxon>
        <taxon>Stramenopiles</taxon>
        <taxon>Oomycota</taxon>
        <taxon>Peronosporomycetes</taxon>
        <taxon>Peronosporales</taxon>
        <taxon>Peronosporaceae</taxon>
        <taxon>Phytophthora</taxon>
    </lineage>
</organism>
<evidence type="ECO:0000256" key="1">
    <source>
        <dbReference type="SAM" id="Coils"/>
    </source>
</evidence>
<reference evidence="2" key="1">
    <citation type="submission" date="2020-04" db="EMBL/GenBank/DDBJ databases">
        <title>Hybrid Assembly of Korean Phytophthora infestans isolates.</title>
        <authorList>
            <person name="Prokchorchik M."/>
            <person name="Lee Y."/>
            <person name="Seo J."/>
            <person name="Cho J.-H."/>
            <person name="Park Y.-E."/>
            <person name="Jang D.-C."/>
            <person name="Im J.-S."/>
            <person name="Choi J.-G."/>
            <person name="Park H.-J."/>
            <person name="Lee G.-B."/>
            <person name="Lee Y.-G."/>
            <person name="Hong S.-Y."/>
            <person name="Cho K."/>
            <person name="Sohn K.H."/>
        </authorList>
    </citation>
    <scope>NUCLEOTIDE SEQUENCE</scope>
    <source>
        <strain evidence="2">KR_1_A1</strain>
        <strain evidence="3">KR_2_A2</strain>
    </source>
</reference>
<evidence type="ECO:0000313" key="2">
    <source>
        <dbReference type="EMBL" id="KAF4033389.1"/>
    </source>
</evidence>
<accession>A0A833SX81</accession>
<dbReference type="EMBL" id="JAACNO010002359">
    <property type="protein sequence ID" value="KAF4133767.1"/>
    <property type="molecule type" value="Genomic_DNA"/>
</dbReference>
<dbReference type="AlphaFoldDB" id="A0A833SX81"/>
<protein>
    <submittedName>
        <fullName evidence="2">Uncharacterized protein</fullName>
    </submittedName>
</protein>
<proteinExistence type="predicted"/>
<feature type="coiled-coil region" evidence="1">
    <location>
        <begin position="186"/>
        <end position="245"/>
    </location>
</feature>
<dbReference type="EMBL" id="WSZM01000423">
    <property type="protein sequence ID" value="KAF4033389.1"/>
    <property type="molecule type" value="Genomic_DNA"/>
</dbReference>
<dbReference type="Proteomes" id="UP000602510">
    <property type="component" value="Unassembled WGS sequence"/>
</dbReference>
<sequence>MAAVHVDQDVESVLPVHEVIVISDDEEIENDGETPSFNDVEPLSWADMADRLLLLAKNPELRDDQPILERLLHDLGIPPSIEVRRSLRATSEKLGELLMLLQGHDRRYRAGQNLVMVVCEVLSVVQTASRQTQAKQEQRIKEEGALVSHSNFATDQLYQLMDQWRSLIVERARSSDCRASVVSVTMSRLETLSANCAREIEHLQNTMVDYEDERQCAAEKFVEIMMKCQTQIEKQRVAAEELELKVFEDTFNDTNGEQLNFYYNNKALKSLKHRALEWELRRGFYQTAMTLLCVTAQLVAGADEQQELQEMTTVERVNAFGYSMLASMDSFGEALQAVMVQGSPRSGGPSQDRDQARTTEQKYRPEMLRFAKHFEAFWLIYRNWMPPMLLNVVIGKFGTLLEPSGYADCPVANAVSRVCASLRTGCST</sequence>
<keyword evidence="1" id="KW-0175">Coiled coil</keyword>
<name>A0A833SX81_PHYIN</name>
<evidence type="ECO:0000313" key="4">
    <source>
        <dbReference type="Proteomes" id="UP000602510"/>
    </source>
</evidence>